<dbReference type="SMART" id="SM01007">
    <property type="entry name" value="Aldolase_II"/>
    <property type="match status" value="1"/>
</dbReference>
<dbReference type="AlphaFoldDB" id="A0A0N0NIE9"/>
<dbReference type="SUPFAM" id="SSF53639">
    <property type="entry name" value="AraD/HMP-PK domain-like"/>
    <property type="match status" value="1"/>
</dbReference>
<feature type="domain" description="Class II aldolase/adducin N-terminal" evidence="2">
    <location>
        <begin position="52"/>
        <end position="237"/>
    </location>
</feature>
<keyword evidence="4" id="KW-1185">Reference proteome</keyword>
<dbReference type="GO" id="GO:0005856">
    <property type="term" value="C:cytoskeleton"/>
    <property type="evidence" value="ECO:0007669"/>
    <property type="project" value="TreeGrafter"/>
</dbReference>
<evidence type="ECO:0000256" key="1">
    <source>
        <dbReference type="SAM" id="MobiDB-lite"/>
    </source>
</evidence>
<reference evidence="3 4" key="1">
    <citation type="submission" date="2015-06" db="EMBL/GenBank/DDBJ databases">
        <title>Draft genome of the ant-associated black yeast Phialophora attae CBS 131958.</title>
        <authorList>
            <person name="Moreno L.F."/>
            <person name="Stielow B.J."/>
            <person name="de Hoog S."/>
            <person name="Vicente V.A."/>
            <person name="Weiss V.A."/>
            <person name="de Vries M."/>
            <person name="Cruz L.M."/>
            <person name="Souza E.M."/>
        </authorList>
    </citation>
    <scope>NUCLEOTIDE SEQUENCE [LARGE SCALE GENOMIC DNA]</scope>
    <source>
        <strain evidence="3 4">CBS 131958</strain>
    </source>
</reference>
<proteinExistence type="predicted"/>
<sequence>MATITATIQHVSVTGSKSDHPSGDPSLAFPDDDQTLPPVFTDKFAERKHLKHRLALAFRIFGKHGFGEGVAGHVTLRDPVDPHAFWVNPFGLDFSLITDDDLILVNSEGKVIDGGRNRLLNYAAFAIHSEIHEARPDVHCAAHSHSLWGRAFCATGRELQMLSQDACVFYKDHALYRTFAGVVLDSDEGKHIAQALGNKKALILANHGLLTAGNTIEEVVAWDGLPACGDSTAEAQSTWEALGHSKAGYFMGLPQFQRAERDEFGERTYLGKGIEAL</sequence>
<protein>
    <recommendedName>
        <fullName evidence="2">Class II aldolase/adducin N-terminal domain-containing protein</fullName>
    </recommendedName>
</protein>
<evidence type="ECO:0000313" key="4">
    <source>
        <dbReference type="Proteomes" id="UP000038010"/>
    </source>
</evidence>
<dbReference type="PANTHER" id="PTHR10672:SF41">
    <property type="entry name" value="CLASS II ALDOLASE_ADDUCIN DOMAIN PROTEIN (AFU_ORTHOLOGUE AFUA_3G01330)"/>
    <property type="match status" value="1"/>
</dbReference>
<dbReference type="InterPro" id="IPR036409">
    <property type="entry name" value="Aldolase_II/adducin_N_sf"/>
</dbReference>
<dbReference type="InterPro" id="IPR051017">
    <property type="entry name" value="Aldolase-II_Adducin_sf"/>
</dbReference>
<dbReference type="RefSeq" id="XP_017995322.1">
    <property type="nucleotide sequence ID" value="XM_018150483.1"/>
</dbReference>
<dbReference type="FunFam" id="3.40.225.10:FF:000009">
    <property type="entry name" value="Class II aldolase/adducin N-terminal"/>
    <property type="match status" value="1"/>
</dbReference>
<dbReference type="NCBIfam" id="NF004855">
    <property type="entry name" value="PRK06208.1"/>
    <property type="match status" value="1"/>
</dbReference>
<evidence type="ECO:0000259" key="2">
    <source>
        <dbReference type="SMART" id="SM01007"/>
    </source>
</evidence>
<dbReference type="PANTHER" id="PTHR10672">
    <property type="entry name" value="ADDUCIN"/>
    <property type="match status" value="1"/>
</dbReference>
<dbReference type="STRING" id="1664694.A0A0N0NIE9"/>
<feature type="region of interest" description="Disordered" evidence="1">
    <location>
        <begin position="12"/>
        <end position="34"/>
    </location>
</feature>
<evidence type="ECO:0000313" key="3">
    <source>
        <dbReference type="EMBL" id="KPI35359.1"/>
    </source>
</evidence>
<dbReference type="OrthoDB" id="3238794at2759"/>
<dbReference type="GO" id="GO:0051015">
    <property type="term" value="F:actin filament binding"/>
    <property type="evidence" value="ECO:0007669"/>
    <property type="project" value="TreeGrafter"/>
</dbReference>
<dbReference type="Gene3D" id="3.40.225.10">
    <property type="entry name" value="Class II aldolase/adducin N-terminal domain"/>
    <property type="match status" value="1"/>
</dbReference>
<dbReference type="EMBL" id="LFJN01000041">
    <property type="protein sequence ID" value="KPI35359.1"/>
    <property type="molecule type" value="Genomic_DNA"/>
</dbReference>
<comment type="caution">
    <text evidence="3">The sequence shown here is derived from an EMBL/GenBank/DDBJ whole genome shotgun (WGS) entry which is preliminary data.</text>
</comment>
<dbReference type="Proteomes" id="UP000038010">
    <property type="component" value="Unassembled WGS sequence"/>
</dbReference>
<gene>
    <name evidence="3" type="ORF">AB675_9907</name>
</gene>
<accession>A0A0N0NIE9</accession>
<dbReference type="Pfam" id="PF00596">
    <property type="entry name" value="Aldolase_II"/>
    <property type="match status" value="1"/>
</dbReference>
<organism evidence="3 4">
    <name type="scientific">Cyphellophora attinorum</name>
    <dbReference type="NCBI Taxonomy" id="1664694"/>
    <lineage>
        <taxon>Eukaryota</taxon>
        <taxon>Fungi</taxon>
        <taxon>Dikarya</taxon>
        <taxon>Ascomycota</taxon>
        <taxon>Pezizomycotina</taxon>
        <taxon>Eurotiomycetes</taxon>
        <taxon>Chaetothyriomycetidae</taxon>
        <taxon>Chaetothyriales</taxon>
        <taxon>Cyphellophoraceae</taxon>
        <taxon>Cyphellophora</taxon>
    </lineage>
</organism>
<dbReference type="GeneID" id="28742363"/>
<dbReference type="InterPro" id="IPR001303">
    <property type="entry name" value="Aldolase_II/adducin_N"/>
</dbReference>
<dbReference type="VEuPathDB" id="FungiDB:AB675_9907"/>
<name>A0A0N0NIE9_9EURO</name>